<sequence length="80" mass="8164">MNVTVRYFAGARAAAGIEEEPADAGTLGELRTQLVAAHGERLERVLTACSFLVNGVAAKEESVPLPAGGTVDVLPPFAGG</sequence>
<dbReference type="RefSeq" id="WP_344653254.1">
    <property type="nucleotide sequence ID" value="NZ_BAAAGX010000032.1"/>
</dbReference>
<accession>A0ABP3ERW1</accession>
<protein>
    <submittedName>
        <fullName evidence="1">MoaD/ThiS family protein</fullName>
    </submittedName>
</protein>
<dbReference type="Pfam" id="PF02597">
    <property type="entry name" value="ThiS"/>
    <property type="match status" value="1"/>
</dbReference>
<organism evidence="1 2">
    <name type="scientific">Cryptosporangium japonicum</name>
    <dbReference type="NCBI Taxonomy" id="80872"/>
    <lineage>
        <taxon>Bacteria</taxon>
        <taxon>Bacillati</taxon>
        <taxon>Actinomycetota</taxon>
        <taxon>Actinomycetes</taxon>
        <taxon>Cryptosporangiales</taxon>
        <taxon>Cryptosporangiaceae</taxon>
        <taxon>Cryptosporangium</taxon>
    </lineage>
</organism>
<proteinExistence type="predicted"/>
<keyword evidence="2" id="KW-1185">Reference proteome</keyword>
<dbReference type="EMBL" id="BAAAGX010000032">
    <property type="protein sequence ID" value="GAA0272748.1"/>
    <property type="molecule type" value="Genomic_DNA"/>
</dbReference>
<dbReference type="CDD" id="cd17040">
    <property type="entry name" value="Ubl_MoaD_like"/>
    <property type="match status" value="1"/>
</dbReference>
<comment type="caution">
    <text evidence="1">The sequence shown here is derived from an EMBL/GenBank/DDBJ whole genome shotgun (WGS) entry which is preliminary data.</text>
</comment>
<dbReference type="SUPFAM" id="SSF54285">
    <property type="entry name" value="MoaD/ThiS"/>
    <property type="match status" value="1"/>
</dbReference>
<gene>
    <name evidence="1" type="ORF">GCM10009539_70200</name>
</gene>
<dbReference type="InterPro" id="IPR003749">
    <property type="entry name" value="ThiS/MoaD-like"/>
</dbReference>
<reference evidence="2" key="1">
    <citation type="journal article" date="2019" name="Int. J. Syst. Evol. Microbiol.">
        <title>The Global Catalogue of Microorganisms (GCM) 10K type strain sequencing project: providing services to taxonomists for standard genome sequencing and annotation.</title>
        <authorList>
            <consortium name="The Broad Institute Genomics Platform"/>
            <consortium name="The Broad Institute Genome Sequencing Center for Infectious Disease"/>
            <person name="Wu L."/>
            <person name="Ma J."/>
        </authorList>
    </citation>
    <scope>NUCLEOTIDE SEQUENCE [LARGE SCALE GENOMIC DNA]</scope>
    <source>
        <strain evidence="2">JCM 10425</strain>
    </source>
</reference>
<name>A0ABP3ERW1_9ACTN</name>
<dbReference type="Gene3D" id="3.10.20.30">
    <property type="match status" value="1"/>
</dbReference>
<dbReference type="InterPro" id="IPR016155">
    <property type="entry name" value="Mopterin_synth/thiamin_S_b"/>
</dbReference>
<evidence type="ECO:0000313" key="2">
    <source>
        <dbReference type="Proteomes" id="UP001500967"/>
    </source>
</evidence>
<dbReference type="InterPro" id="IPR012675">
    <property type="entry name" value="Beta-grasp_dom_sf"/>
</dbReference>
<evidence type="ECO:0000313" key="1">
    <source>
        <dbReference type="EMBL" id="GAA0272748.1"/>
    </source>
</evidence>
<dbReference type="Proteomes" id="UP001500967">
    <property type="component" value="Unassembled WGS sequence"/>
</dbReference>